<feature type="domain" description="HTH lysR-type" evidence="5">
    <location>
        <begin position="3"/>
        <end position="59"/>
    </location>
</feature>
<dbReference type="InterPro" id="IPR017685">
    <property type="entry name" value="ArgP"/>
</dbReference>
<evidence type="ECO:0000313" key="7">
    <source>
        <dbReference type="Proteomes" id="UP000829817"/>
    </source>
</evidence>
<accession>A0ABY4DPT8</accession>
<dbReference type="PROSITE" id="PS50931">
    <property type="entry name" value="HTH_LYSR"/>
    <property type="match status" value="1"/>
</dbReference>
<keyword evidence="7" id="KW-1185">Reference proteome</keyword>
<dbReference type="Pfam" id="PF00126">
    <property type="entry name" value="HTH_1"/>
    <property type="match status" value="1"/>
</dbReference>
<dbReference type="InterPro" id="IPR036388">
    <property type="entry name" value="WH-like_DNA-bd_sf"/>
</dbReference>
<dbReference type="InterPro" id="IPR000847">
    <property type="entry name" value="LysR_HTH_N"/>
</dbReference>
<evidence type="ECO:0000256" key="1">
    <source>
        <dbReference type="ARBA" id="ARBA00009437"/>
    </source>
</evidence>
<evidence type="ECO:0000256" key="4">
    <source>
        <dbReference type="ARBA" id="ARBA00023163"/>
    </source>
</evidence>
<dbReference type="Gene3D" id="1.10.10.10">
    <property type="entry name" value="Winged helix-like DNA-binding domain superfamily/Winged helix DNA-binding domain"/>
    <property type="match status" value="1"/>
</dbReference>
<dbReference type="Pfam" id="PF03466">
    <property type="entry name" value="LysR_substrate"/>
    <property type="match status" value="1"/>
</dbReference>
<dbReference type="InterPro" id="IPR036390">
    <property type="entry name" value="WH_DNA-bd_sf"/>
</dbReference>
<keyword evidence="4" id="KW-0804">Transcription</keyword>
<sequence>MNWDFKQWSALAAAADCGSFEQAAVQLNITASAVSKRIRDLEETAGALLITRARPCRPTAQGQQLLRYWRQVVSLQQALAHELQQRPPVLSLAANHDSLDTWLLPVLAEAAADGGLLLDIQVEDQDHTRALLAEGRVMAAVSSEAETLRGCEVHALGGLRYRLMAAPAFAARYFSDGLTPAALRRAPLLVFNRKDDLQADFLRRHLQADAAMCPTHYVPSSHAFLQAVRMGLGYGMLFEQQLQSEQIKAGELLDLCPQYFIDVPLFWHCWQAQPPKLQSLRKAVQRSAAVHLTAVQSG</sequence>
<dbReference type="PANTHER" id="PTHR30579">
    <property type="entry name" value="TRANSCRIPTIONAL REGULATOR"/>
    <property type="match status" value="1"/>
</dbReference>
<dbReference type="PANTHER" id="PTHR30579:SF2">
    <property type="entry name" value="HTH-TYPE TRANSCRIPTIONAL REGULATOR ARGP"/>
    <property type="match status" value="1"/>
</dbReference>
<evidence type="ECO:0000313" key="6">
    <source>
        <dbReference type="EMBL" id="UOO80744.1"/>
    </source>
</evidence>
<dbReference type="InterPro" id="IPR050176">
    <property type="entry name" value="LTTR"/>
</dbReference>
<dbReference type="RefSeq" id="WP_244783815.1">
    <property type="nucleotide sequence ID" value="NZ_CP091508.1"/>
</dbReference>
<comment type="similarity">
    <text evidence="1">Belongs to the LysR transcriptional regulatory family.</text>
</comment>
<dbReference type="NCBIfam" id="NF009888">
    <property type="entry name" value="PRK13348.1"/>
    <property type="match status" value="1"/>
</dbReference>
<dbReference type="EMBL" id="CP091508">
    <property type="protein sequence ID" value="UOO80744.1"/>
    <property type="molecule type" value="Genomic_DNA"/>
</dbReference>
<evidence type="ECO:0000256" key="2">
    <source>
        <dbReference type="ARBA" id="ARBA00023015"/>
    </source>
</evidence>
<keyword evidence="3" id="KW-0238">DNA-binding</keyword>
<keyword evidence="2" id="KW-0805">Transcription regulation</keyword>
<organism evidence="6 7">
    <name type="scientific">Uruburuella testudinis</name>
    <dbReference type="NCBI Taxonomy" id="1282863"/>
    <lineage>
        <taxon>Bacteria</taxon>
        <taxon>Pseudomonadati</taxon>
        <taxon>Pseudomonadota</taxon>
        <taxon>Betaproteobacteria</taxon>
        <taxon>Neisseriales</taxon>
        <taxon>Neisseriaceae</taxon>
        <taxon>Uruburuella</taxon>
    </lineage>
</organism>
<dbReference type="NCBIfam" id="NF002964">
    <property type="entry name" value="PRK03635.1"/>
    <property type="match status" value="1"/>
</dbReference>
<gene>
    <name evidence="6" type="ORF">LVJ83_07035</name>
</gene>
<dbReference type="InterPro" id="IPR005119">
    <property type="entry name" value="LysR_subst-bd"/>
</dbReference>
<dbReference type="NCBIfam" id="TIGR03298">
    <property type="entry name" value="argP"/>
    <property type="match status" value="1"/>
</dbReference>
<dbReference type="Proteomes" id="UP000829817">
    <property type="component" value="Chromosome"/>
</dbReference>
<proteinExistence type="inferred from homology"/>
<reference evidence="6 7" key="1">
    <citation type="journal article" date="2022" name="Res Sq">
        <title>Evolution of multicellular longitudinally dividing oral cavity symbionts (Neisseriaceae).</title>
        <authorList>
            <person name="Nyongesa S."/>
            <person name="Weber P."/>
            <person name="Bernet E."/>
            <person name="Pullido F."/>
            <person name="Nieckarz M."/>
            <person name="Delaby M."/>
            <person name="Nieves C."/>
            <person name="Viehboeck T."/>
            <person name="Krause N."/>
            <person name="Rivera-Millot A."/>
            <person name="Nakamura A."/>
            <person name="Vischer N."/>
            <person name="VanNieuwenhze M."/>
            <person name="Brun Y."/>
            <person name="Cava F."/>
            <person name="Bulgheresi S."/>
            <person name="Veyrier F."/>
        </authorList>
    </citation>
    <scope>NUCLEOTIDE SEQUENCE [LARGE SCALE GENOMIC DNA]</scope>
    <source>
        <strain evidence="6 7">CCUG 63373m</strain>
    </source>
</reference>
<evidence type="ECO:0000259" key="5">
    <source>
        <dbReference type="PROSITE" id="PS50931"/>
    </source>
</evidence>
<name>A0ABY4DPT8_9NEIS</name>
<dbReference type="SUPFAM" id="SSF46785">
    <property type="entry name" value="Winged helix' DNA-binding domain"/>
    <property type="match status" value="1"/>
</dbReference>
<dbReference type="SUPFAM" id="SSF53850">
    <property type="entry name" value="Periplasmic binding protein-like II"/>
    <property type="match status" value="1"/>
</dbReference>
<dbReference type="Gene3D" id="3.40.190.290">
    <property type="match status" value="1"/>
</dbReference>
<protein>
    <submittedName>
        <fullName evidence="6">LysR family transcriptional regulator ArgP</fullName>
    </submittedName>
</protein>
<evidence type="ECO:0000256" key="3">
    <source>
        <dbReference type="ARBA" id="ARBA00023125"/>
    </source>
</evidence>